<feature type="region of interest" description="Disordered" evidence="4">
    <location>
        <begin position="16"/>
        <end position="99"/>
    </location>
</feature>
<dbReference type="AlphaFoldDB" id="A0A0C3ARM0"/>
<dbReference type="HOGENOM" id="CLU_129439_3_0_1"/>
<name>A0A0C3ARM0_SERVB</name>
<evidence type="ECO:0000256" key="3">
    <source>
        <dbReference type="ARBA" id="ARBA00043970"/>
    </source>
</evidence>
<keyword evidence="2" id="KW-0496">Mitochondrion</keyword>
<dbReference type="GO" id="GO:0005739">
    <property type="term" value="C:mitochondrion"/>
    <property type="evidence" value="ECO:0007669"/>
    <property type="project" value="UniProtKB-SubCell"/>
</dbReference>
<accession>A0A0C3ARM0</accession>
<protein>
    <submittedName>
        <fullName evidence="5">Uncharacterized protein</fullName>
    </submittedName>
</protein>
<evidence type="ECO:0000256" key="2">
    <source>
        <dbReference type="ARBA" id="ARBA00023128"/>
    </source>
</evidence>
<comment type="subcellular location">
    <subcellularLocation>
        <location evidence="1">Mitochondrion</location>
    </subcellularLocation>
</comment>
<organism evidence="5 6">
    <name type="scientific">Serendipita vermifera MAFF 305830</name>
    <dbReference type="NCBI Taxonomy" id="933852"/>
    <lineage>
        <taxon>Eukaryota</taxon>
        <taxon>Fungi</taxon>
        <taxon>Dikarya</taxon>
        <taxon>Basidiomycota</taxon>
        <taxon>Agaricomycotina</taxon>
        <taxon>Agaricomycetes</taxon>
        <taxon>Sebacinales</taxon>
        <taxon>Serendipitaceae</taxon>
        <taxon>Serendipita</taxon>
    </lineage>
</organism>
<reference evidence="6" key="2">
    <citation type="submission" date="2015-01" db="EMBL/GenBank/DDBJ databases">
        <title>Evolutionary Origins and Diversification of the Mycorrhizal Mutualists.</title>
        <authorList>
            <consortium name="DOE Joint Genome Institute"/>
            <consortium name="Mycorrhizal Genomics Consortium"/>
            <person name="Kohler A."/>
            <person name="Kuo A."/>
            <person name="Nagy L.G."/>
            <person name="Floudas D."/>
            <person name="Copeland A."/>
            <person name="Barry K.W."/>
            <person name="Cichocki N."/>
            <person name="Veneault-Fourrey C."/>
            <person name="LaButti K."/>
            <person name="Lindquist E.A."/>
            <person name="Lipzen A."/>
            <person name="Lundell T."/>
            <person name="Morin E."/>
            <person name="Murat C."/>
            <person name="Riley R."/>
            <person name="Ohm R."/>
            <person name="Sun H."/>
            <person name="Tunlid A."/>
            <person name="Henrissat B."/>
            <person name="Grigoriev I.V."/>
            <person name="Hibbett D.S."/>
            <person name="Martin F."/>
        </authorList>
    </citation>
    <scope>NUCLEOTIDE SEQUENCE [LARGE SCALE GENOMIC DNA]</scope>
    <source>
        <strain evidence="6">MAFF 305830</strain>
    </source>
</reference>
<feature type="compositionally biased region" description="Low complexity" evidence="4">
    <location>
        <begin position="65"/>
        <end position="74"/>
    </location>
</feature>
<dbReference type="Pfam" id="PF10937">
    <property type="entry name" value="Kgd4-YMR31"/>
    <property type="match status" value="1"/>
</dbReference>
<evidence type="ECO:0000313" key="6">
    <source>
        <dbReference type="Proteomes" id="UP000054097"/>
    </source>
</evidence>
<proteinExistence type="inferred from homology"/>
<sequence length="130" mass="13347">MRASIARSAAAATQRKPLIHFIGKRTTPVHAEKHHPHPASPPDIRDAFARIFAKLEEAQGGQGAGASQSAAGQRSAGGGTGASGEGAGAKSSGATSSVTYSQFWQAPERLWKGVPLEAAEMEKVMMGGAP</sequence>
<dbReference type="GO" id="GO:0006103">
    <property type="term" value="P:2-oxoglutarate metabolic process"/>
    <property type="evidence" value="ECO:0007669"/>
    <property type="project" value="InterPro"/>
</dbReference>
<evidence type="ECO:0000256" key="1">
    <source>
        <dbReference type="ARBA" id="ARBA00004173"/>
    </source>
</evidence>
<dbReference type="OrthoDB" id="2116030at2759"/>
<dbReference type="Proteomes" id="UP000054097">
    <property type="component" value="Unassembled WGS sequence"/>
</dbReference>
<keyword evidence="6" id="KW-1185">Reference proteome</keyword>
<feature type="compositionally biased region" description="Basic and acidic residues" evidence="4">
    <location>
        <begin position="43"/>
        <end position="57"/>
    </location>
</feature>
<feature type="compositionally biased region" description="Low complexity" evidence="4">
    <location>
        <begin position="88"/>
        <end position="97"/>
    </location>
</feature>
<feature type="compositionally biased region" description="Gly residues" evidence="4">
    <location>
        <begin position="75"/>
        <end position="87"/>
    </location>
</feature>
<dbReference type="InterPro" id="IPR020373">
    <property type="entry name" value="Kgd4/YMR-31"/>
</dbReference>
<dbReference type="EMBL" id="KN824300">
    <property type="protein sequence ID" value="KIM27205.1"/>
    <property type="molecule type" value="Genomic_DNA"/>
</dbReference>
<reference evidence="5 6" key="1">
    <citation type="submission" date="2014-04" db="EMBL/GenBank/DDBJ databases">
        <authorList>
            <consortium name="DOE Joint Genome Institute"/>
            <person name="Kuo A."/>
            <person name="Zuccaro A."/>
            <person name="Kohler A."/>
            <person name="Nagy L.G."/>
            <person name="Floudas D."/>
            <person name="Copeland A."/>
            <person name="Barry K.W."/>
            <person name="Cichocki N."/>
            <person name="Veneault-Fourrey C."/>
            <person name="LaButti K."/>
            <person name="Lindquist E.A."/>
            <person name="Lipzen A."/>
            <person name="Lundell T."/>
            <person name="Morin E."/>
            <person name="Murat C."/>
            <person name="Sun H."/>
            <person name="Tunlid A."/>
            <person name="Henrissat B."/>
            <person name="Grigoriev I.V."/>
            <person name="Hibbett D.S."/>
            <person name="Martin F."/>
            <person name="Nordberg H.P."/>
            <person name="Cantor M.N."/>
            <person name="Hua S.X."/>
        </authorList>
    </citation>
    <scope>NUCLEOTIDE SEQUENCE [LARGE SCALE GENOMIC DNA]</scope>
    <source>
        <strain evidence="5 6">MAFF 305830</strain>
    </source>
</reference>
<comment type="similarity">
    <text evidence="3">Belongs to the alpha-ketoglutarate dehydrogenase component 4 family.</text>
</comment>
<evidence type="ECO:0000256" key="4">
    <source>
        <dbReference type="SAM" id="MobiDB-lite"/>
    </source>
</evidence>
<evidence type="ECO:0000313" key="5">
    <source>
        <dbReference type="EMBL" id="KIM27205.1"/>
    </source>
</evidence>
<gene>
    <name evidence="5" type="ORF">M408DRAFT_170832</name>
</gene>